<dbReference type="InterPro" id="IPR000620">
    <property type="entry name" value="EamA_dom"/>
</dbReference>
<feature type="domain" description="Reverse transcriptase Ty1/copia-type" evidence="9">
    <location>
        <begin position="786"/>
        <end position="901"/>
    </location>
</feature>
<evidence type="ECO:0000256" key="3">
    <source>
        <dbReference type="ARBA" id="ARBA00022692"/>
    </source>
</evidence>
<feature type="transmembrane region" description="Helical" evidence="7">
    <location>
        <begin position="268"/>
        <end position="287"/>
    </location>
</feature>
<evidence type="ECO:0000313" key="11">
    <source>
        <dbReference type="EMBL" id="GEU47970.1"/>
    </source>
</evidence>
<gene>
    <name evidence="11" type="ORF">Tci_019948</name>
</gene>
<feature type="domain" description="EamA" evidence="8">
    <location>
        <begin position="174"/>
        <end position="312"/>
    </location>
</feature>
<feature type="domain" description="EamA" evidence="8">
    <location>
        <begin position="4"/>
        <end position="138"/>
    </location>
</feature>
<dbReference type="Pfam" id="PF22936">
    <property type="entry name" value="Pol_BBD"/>
    <property type="match status" value="1"/>
</dbReference>
<evidence type="ECO:0000256" key="1">
    <source>
        <dbReference type="ARBA" id="ARBA00004141"/>
    </source>
</evidence>
<comment type="caution">
    <text evidence="11">The sequence shown here is derived from an EMBL/GenBank/DDBJ whole genome shotgun (WGS) entry which is preliminary data.</text>
</comment>
<evidence type="ECO:0000256" key="4">
    <source>
        <dbReference type="ARBA" id="ARBA00022989"/>
    </source>
</evidence>
<dbReference type="InterPro" id="IPR054722">
    <property type="entry name" value="PolX-like_BBD"/>
</dbReference>
<feature type="transmembrane region" description="Helical" evidence="7">
    <location>
        <begin position="293"/>
        <end position="312"/>
    </location>
</feature>
<organism evidence="11">
    <name type="scientific">Tanacetum cinerariifolium</name>
    <name type="common">Dalmatian daisy</name>
    <name type="synonym">Chrysanthemum cinerariifolium</name>
    <dbReference type="NCBI Taxonomy" id="118510"/>
    <lineage>
        <taxon>Eukaryota</taxon>
        <taxon>Viridiplantae</taxon>
        <taxon>Streptophyta</taxon>
        <taxon>Embryophyta</taxon>
        <taxon>Tracheophyta</taxon>
        <taxon>Spermatophyta</taxon>
        <taxon>Magnoliopsida</taxon>
        <taxon>eudicotyledons</taxon>
        <taxon>Gunneridae</taxon>
        <taxon>Pentapetalae</taxon>
        <taxon>asterids</taxon>
        <taxon>campanulids</taxon>
        <taxon>Asterales</taxon>
        <taxon>Asteraceae</taxon>
        <taxon>Asteroideae</taxon>
        <taxon>Anthemideae</taxon>
        <taxon>Anthemidinae</taxon>
        <taxon>Tanacetum</taxon>
    </lineage>
</organism>
<evidence type="ECO:0000259" key="8">
    <source>
        <dbReference type="Pfam" id="PF00892"/>
    </source>
</evidence>
<feature type="transmembrane region" description="Helical" evidence="7">
    <location>
        <begin position="122"/>
        <end position="140"/>
    </location>
</feature>
<dbReference type="GO" id="GO:0016020">
    <property type="term" value="C:membrane"/>
    <property type="evidence" value="ECO:0007669"/>
    <property type="project" value="UniProtKB-SubCell"/>
</dbReference>
<dbReference type="Pfam" id="PF14223">
    <property type="entry name" value="Retrotran_gag_2"/>
    <property type="match status" value="1"/>
</dbReference>
<feature type="domain" description="Retrovirus-related Pol polyprotein from transposon TNT 1-94-like beta-barrel" evidence="10">
    <location>
        <begin position="617"/>
        <end position="688"/>
    </location>
</feature>
<dbReference type="SUPFAM" id="SSF103481">
    <property type="entry name" value="Multidrug resistance efflux transporter EmrE"/>
    <property type="match status" value="2"/>
</dbReference>
<evidence type="ECO:0000256" key="2">
    <source>
        <dbReference type="ARBA" id="ARBA00007635"/>
    </source>
</evidence>
<dbReference type="PANTHER" id="PTHR31218">
    <property type="entry name" value="WAT1-RELATED PROTEIN"/>
    <property type="match status" value="1"/>
</dbReference>
<feature type="compositionally biased region" description="Basic and acidic residues" evidence="6">
    <location>
        <begin position="553"/>
        <end position="564"/>
    </location>
</feature>
<dbReference type="InterPro" id="IPR013103">
    <property type="entry name" value="RVT_2"/>
</dbReference>
<comment type="similarity">
    <text evidence="2">Belongs to the drug/metabolite transporter (DMT) superfamily. Plant drug/metabolite exporter (P-DME) (TC 2.A.7.4) family.</text>
</comment>
<dbReference type="Pfam" id="PF00892">
    <property type="entry name" value="EamA"/>
    <property type="match status" value="2"/>
</dbReference>
<keyword evidence="5 7" id="KW-0472">Membrane</keyword>
<dbReference type="GO" id="GO:0022857">
    <property type="term" value="F:transmembrane transporter activity"/>
    <property type="evidence" value="ECO:0007669"/>
    <property type="project" value="InterPro"/>
</dbReference>
<protein>
    <submittedName>
        <fullName evidence="11">WAT1-related protein At5g07050-like</fullName>
    </submittedName>
</protein>
<feature type="transmembrane region" description="Helical" evidence="7">
    <location>
        <begin position="26"/>
        <end position="47"/>
    </location>
</feature>
<reference evidence="11" key="1">
    <citation type="journal article" date="2019" name="Sci. Rep.">
        <title>Draft genome of Tanacetum cinerariifolium, the natural source of mosquito coil.</title>
        <authorList>
            <person name="Yamashiro T."/>
            <person name="Shiraishi A."/>
            <person name="Satake H."/>
            <person name="Nakayama K."/>
        </authorList>
    </citation>
    <scope>NUCLEOTIDE SEQUENCE</scope>
</reference>
<feature type="transmembrane region" description="Helical" evidence="7">
    <location>
        <begin position="172"/>
        <end position="192"/>
    </location>
</feature>
<accession>A0A6L2KGS2</accession>
<dbReference type="Pfam" id="PF07727">
    <property type="entry name" value="RVT_2"/>
    <property type="match status" value="1"/>
</dbReference>
<keyword evidence="4 7" id="KW-1133">Transmembrane helix</keyword>
<feature type="region of interest" description="Disordered" evidence="6">
    <location>
        <begin position="553"/>
        <end position="572"/>
    </location>
</feature>
<feature type="transmembrane region" description="Helical" evidence="7">
    <location>
        <begin position="204"/>
        <end position="224"/>
    </location>
</feature>
<proteinExistence type="inferred from homology"/>
<feature type="transmembrane region" description="Helical" evidence="7">
    <location>
        <begin position="386"/>
        <end position="404"/>
    </location>
</feature>
<evidence type="ECO:0000256" key="7">
    <source>
        <dbReference type="SAM" id="Phobius"/>
    </source>
</evidence>
<dbReference type="InterPro" id="IPR030184">
    <property type="entry name" value="WAT1-related"/>
</dbReference>
<evidence type="ECO:0000259" key="9">
    <source>
        <dbReference type="Pfam" id="PF07727"/>
    </source>
</evidence>
<sequence length="970" mass="109490">MICLQFGYAGMNILTKVSLNGGMSHYVLVVYRHAFATVAIAPFAIFLERNKRPKITFSLFMQMFVLGLLGPVIDQNFYYAGLKFTSPTFSCAMSNMLPAMTFVMAVLCRMEKLDLKKVRSQAKVIGTVLTVAGAMLMTLYKGNVVELVWTKHVHPHYADTTSTTTESADKEWVFGSILLIIATFAWASFFIVQNVTMRIYTAPLSLTCLVCFIGTLQSIAVTFVMEHKPNVWSIGWDMNLLAAAYAGIVSSSIAYYVQGLVMEKRGPVFVTAFSPLMMIIVAIMGSFILAEKIYMGGVMGAILIVMGLYSVLWGKYKEYKEKELAEILDPVKATSVNNNNVMVIDNADDVEMQKNEAYRSSVPTIAISSPMPTPPMIAVEAPKKKMHFLLSSMSVVYVLTTPILEDGENATIKQIRKRNKWDNVDYVCGGLILNGLSDSLFDIYHNVESCKELWDSLKAKYMAKYASSKKFFISNFTNYKMINSRLVMKQYNKLFGILGKFTQHKMNMDEAIQVSCIIDKLPLSWKDFKHTLKHQKEELTLVELGNHLRIEESLSAQDNDKPKGNDVAGPSVVNMVEHNNSPWYTDNRGKRKHQDTKANPNKKSKDDDVGRWAELRSTVHVCKDKCWFKTYKSLNDGSILHMRNESTALEHGRGCVDLRLSSGKIKSLFKVLHVPSVRKNLVSSSILNNYDRVPNKRNRITLYELWTKRKPNLNYFKVWGCRAVGRLPDLKLKALGERGIESIFVGYAEHSNDFRFSLVPRPSLGIPNGTEDIEAINDEIDFIMGNNTWVLADLPPGYKPLGCKCIFKRKLKVDGTIEKFKAKLVIQDFRQMLGIDYFDTYALVARISTIRLLVALASIHNLSIHQMDVKTAFLNGELDEEVYMNQPQGFIMPSNENKVLKKFNYFDCTPVSTPMDTSENLMPNNGQAISELEYSRVIGCLMYAMTCTRHDIAFAVGKLSRCTSNPSTQH</sequence>
<comment type="subcellular location">
    <subcellularLocation>
        <location evidence="1">Membrane</location>
        <topology evidence="1">Multi-pass membrane protein</topology>
    </subcellularLocation>
</comment>
<dbReference type="InterPro" id="IPR037185">
    <property type="entry name" value="EmrE-like"/>
</dbReference>
<feature type="transmembrane region" description="Helical" evidence="7">
    <location>
        <begin position="59"/>
        <end position="80"/>
    </location>
</feature>
<dbReference type="EMBL" id="BKCJ010002352">
    <property type="protein sequence ID" value="GEU47970.1"/>
    <property type="molecule type" value="Genomic_DNA"/>
</dbReference>
<name>A0A6L2KGS2_TANCI</name>
<evidence type="ECO:0000259" key="10">
    <source>
        <dbReference type="Pfam" id="PF22936"/>
    </source>
</evidence>
<feature type="region of interest" description="Disordered" evidence="6">
    <location>
        <begin position="577"/>
        <end position="609"/>
    </location>
</feature>
<feature type="transmembrane region" description="Helical" evidence="7">
    <location>
        <begin position="236"/>
        <end position="256"/>
    </location>
</feature>
<dbReference type="AlphaFoldDB" id="A0A6L2KGS2"/>
<evidence type="ECO:0000256" key="5">
    <source>
        <dbReference type="ARBA" id="ARBA00023136"/>
    </source>
</evidence>
<evidence type="ECO:0000256" key="6">
    <source>
        <dbReference type="SAM" id="MobiDB-lite"/>
    </source>
</evidence>
<feature type="transmembrane region" description="Helical" evidence="7">
    <location>
        <begin position="92"/>
        <end position="110"/>
    </location>
</feature>
<keyword evidence="3 7" id="KW-0812">Transmembrane</keyword>